<feature type="compositionally biased region" description="Polar residues" evidence="1">
    <location>
        <begin position="25"/>
        <end position="38"/>
    </location>
</feature>
<sequence>MGRLSRHRKVKSCDPFFKGQKDVDISSNAPVQASQLDSQPVPRKANDLFKDGQKIKLKGKKGKRGKEKKNRGKLDVQRRPGETRREFYQRLDKQAAEEVNKILVKEKRVSQKRKEFLKTRKASKKRQNAMQEDEHKEFITDKVKFGEVVNEPPSFTARPKHAGDEASRKTKMDSLLLQNKLKDQGHQDEHNKPQTLPKSKKRKHMNAFEKQINDKRRLDAIAAYRKIKKKHMQENAS</sequence>
<comment type="caution">
    <text evidence="2">The sequence shown here is derived from an EMBL/GenBank/DDBJ whole genome shotgun (WGS) entry which is preliminary data.</text>
</comment>
<feature type="compositionally biased region" description="Basic and acidic residues" evidence="1">
    <location>
        <begin position="180"/>
        <end position="192"/>
    </location>
</feature>
<evidence type="ECO:0000313" key="2">
    <source>
        <dbReference type="EMBL" id="CAB4014655.1"/>
    </source>
</evidence>
<dbReference type="GO" id="GO:0005634">
    <property type="term" value="C:nucleus"/>
    <property type="evidence" value="ECO:0007669"/>
    <property type="project" value="TreeGrafter"/>
</dbReference>
<evidence type="ECO:0000313" key="3">
    <source>
        <dbReference type="Proteomes" id="UP001152795"/>
    </source>
</evidence>
<feature type="region of interest" description="Disordered" evidence="1">
    <location>
        <begin position="1"/>
        <end position="84"/>
    </location>
</feature>
<dbReference type="PANTHER" id="PTHR21838:SF2">
    <property type="entry name" value="COILED-COIL DOMAIN-CONTAINING PROTEIN 137"/>
    <property type="match status" value="1"/>
</dbReference>
<feature type="region of interest" description="Disordered" evidence="1">
    <location>
        <begin position="150"/>
        <end position="214"/>
    </location>
</feature>
<evidence type="ECO:0000256" key="1">
    <source>
        <dbReference type="SAM" id="MobiDB-lite"/>
    </source>
</evidence>
<organism evidence="2 3">
    <name type="scientific">Paramuricea clavata</name>
    <name type="common">Red gorgonian</name>
    <name type="synonym">Violescent sea-whip</name>
    <dbReference type="NCBI Taxonomy" id="317549"/>
    <lineage>
        <taxon>Eukaryota</taxon>
        <taxon>Metazoa</taxon>
        <taxon>Cnidaria</taxon>
        <taxon>Anthozoa</taxon>
        <taxon>Octocorallia</taxon>
        <taxon>Malacalcyonacea</taxon>
        <taxon>Plexauridae</taxon>
        <taxon>Paramuricea</taxon>
    </lineage>
</organism>
<feature type="region of interest" description="Disordered" evidence="1">
    <location>
        <begin position="109"/>
        <end position="137"/>
    </location>
</feature>
<reference evidence="2" key="1">
    <citation type="submission" date="2020-04" db="EMBL/GenBank/DDBJ databases">
        <authorList>
            <person name="Alioto T."/>
            <person name="Alioto T."/>
            <person name="Gomez Garrido J."/>
        </authorList>
    </citation>
    <scope>NUCLEOTIDE SEQUENCE</scope>
    <source>
        <strain evidence="2">A484AB</strain>
    </source>
</reference>
<protein>
    <submittedName>
        <fullName evidence="2">Uncharacterized protein</fullName>
    </submittedName>
</protein>
<feature type="compositionally biased region" description="Basic and acidic residues" evidence="1">
    <location>
        <begin position="44"/>
        <end position="54"/>
    </location>
</feature>
<dbReference type="AlphaFoldDB" id="A0A7D9ITM9"/>
<gene>
    <name evidence="2" type="ORF">PACLA_8A074093</name>
</gene>
<dbReference type="PANTHER" id="PTHR21838">
    <property type="entry name" value="COILED-COIL DOMAIN-CONTAINING PROTEIN 137"/>
    <property type="match status" value="1"/>
</dbReference>
<dbReference type="Proteomes" id="UP001152795">
    <property type="component" value="Unassembled WGS sequence"/>
</dbReference>
<feature type="compositionally biased region" description="Basic and acidic residues" evidence="1">
    <location>
        <begin position="109"/>
        <end position="118"/>
    </location>
</feature>
<dbReference type="InterPro" id="IPR026680">
    <property type="entry name" value="CCDC137"/>
</dbReference>
<name>A0A7D9ITM9_PARCT</name>
<feature type="compositionally biased region" description="Basic and acidic residues" evidence="1">
    <location>
        <begin position="72"/>
        <end position="84"/>
    </location>
</feature>
<proteinExistence type="predicted"/>
<dbReference type="OrthoDB" id="5876637at2759"/>
<keyword evidence="3" id="KW-1185">Reference proteome</keyword>
<dbReference type="EMBL" id="CACRXK020008393">
    <property type="protein sequence ID" value="CAB4014655.1"/>
    <property type="molecule type" value="Genomic_DNA"/>
</dbReference>
<accession>A0A7D9ITM9</accession>
<feature type="compositionally biased region" description="Basic residues" evidence="1">
    <location>
        <begin position="55"/>
        <end position="71"/>
    </location>
</feature>
<feature type="compositionally biased region" description="Basic residues" evidence="1">
    <location>
        <begin position="1"/>
        <end position="10"/>
    </location>
</feature>
<feature type="compositionally biased region" description="Basic and acidic residues" evidence="1">
    <location>
        <begin position="161"/>
        <end position="172"/>
    </location>
</feature>